<evidence type="ECO:0000313" key="3">
    <source>
        <dbReference type="Proteomes" id="UP001501727"/>
    </source>
</evidence>
<organism evidence="2 3">
    <name type="scientific">Luteimonas lutimaris</name>
    <dbReference type="NCBI Taxonomy" id="698645"/>
    <lineage>
        <taxon>Bacteria</taxon>
        <taxon>Pseudomonadati</taxon>
        <taxon>Pseudomonadota</taxon>
        <taxon>Gammaproteobacteria</taxon>
        <taxon>Lysobacterales</taxon>
        <taxon>Lysobacteraceae</taxon>
        <taxon>Luteimonas</taxon>
    </lineage>
</organism>
<keyword evidence="3" id="KW-1185">Reference proteome</keyword>
<feature type="region of interest" description="Disordered" evidence="1">
    <location>
        <begin position="50"/>
        <end position="111"/>
    </location>
</feature>
<evidence type="ECO:0000313" key="2">
    <source>
        <dbReference type="EMBL" id="GAA3921090.1"/>
    </source>
</evidence>
<proteinExistence type="predicted"/>
<protein>
    <submittedName>
        <fullName evidence="2">Uncharacterized protein</fullName>
    </submittedName>
</protein>
<feature type="compositionally biased region" description="Low complexity" evidence="1">
    <location>
        <begin position="79"/>
        <end position="93"/>
    </location>
</feature>
<accession>A0ABP7MDU6</accession>
<feature type="region of interest" description="Disordered" evidence="1">
    <location>
        <begin position="1"/>
        <end position="29"/>
    </location>
</feature>
<name>A0ABP7MDU6_9GAMM</name>
<dbReference type="EMBL" id="BAAAZU010000006">
    <property type="protein sequence ID" value="GAA3921090.1"/>
    <property type="molecule type" value="Genomic_DNA"/>
</dbReference>
<reference evidence="3" key="1">
    <citation type="journal article" date="2019" name="Int. J. Syst. Evol. Microbiol.">
        <title>The Global Catalogue of Microorganisms (GCM) 10K type strain sequencing project: providing services to taxonomists for standard genome sequencing and annotation.</title>
        <authorList>
            <consortium name="The Broad Institute Genomics Platform"/>
            <consortium name="The Broad Institute Genome Sequencing Center for Infectious Disease"/>
            <person name="Wu L."/>
            <person name="Ma J."/>
        </authorList>
    </citation>
    <scope>NUCLEOTIDE SEQUENCE [LARGE SCALE GENOMIC DNA]</scope>
    <source>
        <strain evidence="3">JCM 16916</strain>
    </source>
</reference>
<dbReference type="Proteomes" id="UP001501727">
    <property type="component" value="Unassembled WGS sequence"/>
</dbReference>
<sequence length="111" mass="12526">MFKGEEAKDCFRQPAAGNRRPTLQPQKPVIPSAARDLLLLSQQIPRCARDDNPWHCLQHLPGPQPRFPTPESRSPIPESRVPIPESRVPSPESRPSKRSRLKPLLQGAARR</sequence>
<gene>
    <name evidence="2" type="ORF">GCM10022229_13460</name>
</gene>
<comment type="caution">
    <text evidence="2">The sequence shown here is derived from an EMBL/GenBank/DDBJ whole genome shotgun (WGS) entry which is preliminary data.</text>
</comment>
<evidence type="ECO:0000256" key="1">
    <source>
        <dbReference type="SAM" id="MobiDB-lite"/>
    </source>
</evidence>
<feature type="compositionally biased region" description="Basic and acidic residues" evidence="1">
    <location>
        <begin position="1"/>
        <end position="11"/>
    </location>
</feature>